<name>A0ABZ1W237_9ACTN</name>
<accession>A0ABZ1W237</accession>
<keyword evidence="3" id="KW-1185">Reference proteome</keyword>
<feature type="compositionally biased region" description="Basic and acidic residues" evidence="1">
    <location>
        <begin position="27"/>
        <end position="49"/>
    </location>
</feature>
<protein>
    <submittedName>
        <fullName evidence="2">Uncharacterized protein</fullName>
    </submittedName>
</protein>
<organism evidence="2 3">
    <name type="scientific">Kitasatospora herbaricolor</name>
    <dbReference type="NCBI Taxonomy" id="68217"/>
    <lineage>
        <taxon>Bacteria</taxon>
        <taxon>Bacillati</taxon>
        <taxon>Actinomycetota</taxon>
        <taxon>Actinomycetes</taxon>
        <taxon>Kitasatosporales</taxon>
        <taxon>Streptomycetaceae</taxon>
        <taxon>Kitasatospora</taxon>
    </lineage>
</organism>
<proteinExistence type="predicted"/>
<sequence length="79" mass="8243">MDDIPQGGSGGVPPGHHGGEVDAPPRPPERAAAERRAAEQGDPEHEQRVKTVRAGAPVAEQRTDREESGGTGRRLSAEG</sequence>
<dbReference type="Proteomes" id="UP001432014">
    <property type="component" value="Chromosome"/>
</dbReference>
<reference evidence="2 3" key="1">
    <citation type="submission" date="2022-10" db="EMBL/GenBank/DDBJ databases">
        <title>The complete genomes of actinobacterial strains from the NBC collection.</title>
        <authorList>
            <person name="Joergensen T.S."/>
            <person name="Alvarez Arevalo M."/>
            <person name="Sterndorff E.B."/>
            <person name="Faurdal D."/>
            <person name="Vuksanovic O."/>
            <person name="Mourched A.-S."/>
            <person name="Charusanti P."/>
            <person name="Shaw S."/>
            <person name="Blin K."/>
            <person name="Weber T."/>
        </authorList>
    </citation>
    <scope>NUCLEOTIDE SEQUENCE [LARGE SCALE GENOMIC DNA]</scope>
    <source>
        <strain evidence="2 3">NBC_01247</strain>
    </source>
</reference>
<evidence type="ECO:0000313" key="2">
    <source>
        <dbReference type="EMBL" id="WUS54905.1"/>
    </source>
</evidence>
<dbReference type="EMBL" id="CP108482">
    <property type="protein sequence ID" value="WUS54905.1"/>
    <property type="molecule type" value="Genomic_DNA"/>
</dbReference>
<dbReference type="RefSeq" id="WP_329500569.1">
    <property type="nucleotide sequence ID" value="NZ_CP108460.1"/>
</dbReference>
<evidence type="ECO:0000256" key="1">
    <source>
        <dbReference type="SAM" id="MobiDB-lite"/>
    </source>
</evidence>
<evidence type="ECO:0000313" key="3">
    <source>
        <dbReference type="Proteomes" id="UP001432014"/>
    </source>
</evidence>
<gene>
    <name evidence="2" type="ORF">OG469_04885</name>
</gene>
<feature type="region of interest" description="Disordered" evidence="1">
    <location>
        <begin position="1"/>
        <end position="79"/>
    </location>
</feature>